<organism evidence="1 2">
    <name type="scientific">Agathobacter rectalis (strain ATCC 33656 / DSM 3377 / JCM 17463 / KCTC 5835 / VPI 0990)</name>
    <name type="common">Eubacterium rectale</name>
    <dbReference type="NCBI Taxonomy" id="515619"/>
    <lineage>
        <taxon>Bacteria</taxon>
        <taxon>Bacillati</taxon>
        <taxon>Bacillota</taxon>
        <taxon>Clostridia</taxon>
        <taxon>Lachnospirales</taxon>
        <taxon>Lachnospiraceae</taxon>
        <taxon>Agathobacter</taxon>
    </lineage>
</organism>
<proteinExistence type="predicted"/>
<reference evidence="1 2" key="1">
    <citation type="journal article" date="2009" name="Proc. Natl. Acad. Sci. U.S.A.">
        <title>Characterizing a model human gut microbiota composed of members of its two dominant bacterial phyla.</title>
        <authorList>
            <person name="Mahowald M.A."/>
            <person name="Rey F.E."/>
            <person name="Seedorf H."/>
            <person name="Turnbaugh P.J."/>
            <person name="Fulton R.S."/>
            <person name="Wollam A."/>
            <person name="Shah N."/>
            <person name="Wang C."/>
            <person name="Magrini V."/>
            <person name="Wilson R.K."/>
            <person name="Cantarel B.L."/>
            <person name="Coutinho P.M."/>
            <person name="Henrissat B."/>
            <person name="Crock L.W."/>
            <person name="Russell A."/>
            <person name="Verberkmoes N.C."/>
            <person name="Hettich R.L."/>
            <person name="Gordon J.I."/>
        </authorList>
    </citation>
    <scope>NUCLEOTIDE SEQUENCE [LARGE SCALE GENOMIC DNA]</scope>
    <source>
        <strain evidence="2">ATCC 33656 / DSM 3377 / JCM 17463 / KCTC 5835 / LMG 30912 / VPI 0990</strain>
    </source>
</reference>
<sequence>MLDETGFYAPSVAHNAFPSRPWLRISVLHGHNPTVSKQLRYALSRESVCTTPGGAYGPYAVVEST</sequence>
<dbReference type="PaxDb" id="515619-EUBREC_2923"/>
<dbReference type="Proteomes" id="UP000001477">
    <property type="component" value="Chromosome"/>
</dbReference>
<dbReference type="KEGG" id="ere:EUBREC_2923"/>
<name>C4ZI15_AGARV</name>
<dbReference type="EMBL" id="CP001107">
    <property type="protein sequence ID" value="ACR76652.1"/>
    <property type="molecule type" value="Genomic_DNA"/>
</dbReference>
<dbReference type="AlphaFoldDB" id="C4ZI15"/>
<evidence type="ECO:0000313" key="2">
    <source>
        <dbReference type="Proteomes" id="UP000001477"/>
    </source>
</evidence>
<evidence type="ECO:0000313" key="1">
    <source>
        <dbReference type="EMBL" id="ACR76652.1"/>
    </source>
</evidence>
<gene>
    <name evidence="1" type="ordered locus">EUBREC_2923</name>
</gene>
<accession>C4ZI15</accession>
<dbReference type="HOGENOM" id="CLU_2843317_0_0_9"/>
<protein>
    <submittedName>
        <fullName evidence="1">Uncharacterized protein</fullName>
    </submittedName>
</protein>